<sequence>MDFKKVYDLLVKKAMQKGRSKKEVDELIEWLTGYDEEMLKVCSAQSLTYAEFFQQAPAFNPYSKNIKGKICGVRIEDIEDEIMWKIRCLDKLVDELAKGKSVNTIIQKYQEEV</sequence>
<dbReference type="Proteomes" id="UP000442619">
    <property type="component" value="Unassembled WGS sequence"/>
</dbReference>
<evidence type="ECO:0000313" key="2">
    <source>
        <dbReference type="Proteomes" id="UP000442619"/>
    </source>
</evidence>
<accession>A0A844FUZ0</accession>
<dbReference type="Pfam" id="PF09966">
    <property type="entry name" value="DUF2200"/>
    <property type="match status" value="1"/>
</dbReference>
<dbReference type="Gene3D" id="1.10.8.290">
    <property type="entry name" value="uncharacterized protein sp1917 domain"/>
    <property type="match status" value="1"/>
</dbReference>
<comment type="caution">
    <text evidence="1">The sequence shown here is derived from an EMBL/GenBank/DDBJ whole genome shotgun (WGS) entry which is preliminary data.</text>
</comment>
<dbReference type="InterPro" id="IPR014580">
    <property type="entry name" value="UCP033199"/>
</dbReference>
<gene>
    <name evidence="1" type="ORF">FYJ79_06550</name>
</gene>
<name>A0A844FUZ0_9FIRM</name>
<organism evidence="1 2">
    <name type="scientific">Sharpea porci</name>
    <dbReference type="NCBI Taxonomy" id="2652286"/>
    <lineage>
        <taxon>Bacteria</taxon>
        <taxon>Bacillati</taxon>
        <taxon>Bacillota</taxon>
        <taxon>Erysipelotrichia</taxon>
        <taxon>Erysipelotrichales</taxon>
        <taxon>Coprobacillaceae</taxon>
        <taxon>Sharpea</taxon>
    </lineage>
</organism>
<dbReference type="AlphaFoldDB" id="A0A844FUZ0"/>
<proteinExistence type="predicted"/>
<protein>
    <submittedName>
        <fullName evidence="1">DUF2200 domain-containing protein</fullName>
    </submittedName>
</protein>
<dbReference type="InterPro" id="IPR023204">
    <property type="entry name" value="SP1917_dom_sf"/>
</dbReference>
<evidence type="ECO:0000313" key="1">
    <source>
        <dbReference type="EMBL" id="MST89232.1"/>
    </source>
</evidence>
<keyword evidence="2" id="KW-1185">Reference proteome</keyword>
<dbReference type="EMBL" id="VUNM01000012">
    <property type="protein sequence ID" value="MST89232.1"/>
    <property type="molecule type" value="Genomic_DNA"/>
</dbReference>
<reference evidence="1 2" key="1">
    <citation type="submission" date="2019-08" db="EMBL/GenBank/DDBJ databases">
        <title>In-depth cultivation of the pig gut microbiome towards novel bacterial diversity and tailored functional studies.</title>
        <authorList>
            <person name="Wylensek D."/>
            <person name="Hitch T.C.A."/>
            <person name="Clavel T."/>
        </authorList>
    </citation>
    <scope>NUCLEOTIDE SEQUENCE [LARGE SCALE GENOMIC DNA]</scope>
    <source>
        <strain evidence="1 2">CA-Schmier-601-WT-3</strain>
    </source>
</reference>